<dbReference type="PANTHER" id="PTHR45614:SF194">
    <property type="entry name" value="TRANSCRIPTION FACTOR MYB3R-3-RELATED"/>
    <property type="match status" value="1"/>
</dbReference>
<dbReference type="FunFam" id="1.10.10.60:FF:000016">
    <property type="entry name" value="Transcriptional activator Myb isoform A"/>
    <property type="match status" value="1"/>
</dbReference>
<feature type="domain" description="HTH myb-type" evidence="9">
    <location>
        <begin position="108"/>
        <end position="163"/>
    </location>
</feature>
<evidence type="ECO:0000256" key="1">
    <source>
        <dbReference type="ARBA" id="ARBA00004123"/>
    </source>
</evidence>
<protein>
    <submittedName>
        <fullName evidence="10">Uncharacterized protein</fullName>
    </submittedName>
</protein>
<dbReference type="PROSITE" id="PS51294">
    <property type="entry name" value="HTH_MYB"/>
    <property type="match status" value="3"/>
</dbReference>
<dbReference type="AlphaFoldDB" id="A0A7C9CVX9"/>
<dbReference type="FunFam" id="1.10.10.60:FF:000010">
    <property type="entry name" value="Transcriptional activator Myb isoform A"/>
    <property type="match status" value="1"/>
</dbReference>
<keyword evidence="4" id="KW-0238">DNA-binding</keyword>
<name>A0A7C9CVX9_OPUST</name>
<dbReference type="Pfam" id="PF00249">
    <property type="entry name" value="Myb_DNA-binding"/>
    <property type="match status" value="3"/>
</dbReference>
<feature type="compositionally biased region" description="Polar residues" evidence="7">
    <location>
        <begin position="228"/>
        <end position="258"/>
    </location>
</feature>
<evidence type="ECO:0000256" key="6">
    <source>
        <dbReference type="ARBA" id="ARBA00023242"/>
    </source>
</evidence>
<feature type="domain" description="HTH myb-type" evidence="9">
    <location>
        <begin position="61"/>
        <end position="107"/>
    </location>
</feature>
<evidence type="ECO:0000256" key="2">
    <source>
        <dbReference type="ARBA" id="ARBA00022737"/>
    </source>
</evidence>
<feature type="compositionally biased region" description="Basic residues" evidence="7">
    <location>
        <begin position="49"/>
        <end position="61"/>
    </location>
</feature>
<dbReference type="PROSITE" id="PS50090">
    <property type="entry name" value="MYB_LIKE"/>
    <property type="match status" value="3"/>
</dbReference>
<feature type="domain" description="Myb-like" evidence="8">
    <location>
        <begin position="108"/>
        <end position="159"/>
    </location>
</feature>
<dbReference type="GO" id="GO:0005634">
    <property type="term" value="C:nucleus"/>
    <property type="evidence" value="ECO:0007669"/>
    <property type="project" value="UniProtKB-SubCell"/>
</dbReference>
<reference evidence="10" key="1">
    <citation type="journal article" date="2013" name="J. Plant Res.">
        <title>Effect of fungi and light on seed germination of three Opuntia species from semiarid lands of central Mexico.</title>
        <authorList>
            <person name="Delgado-Sanchez P."/>
            <person name="Jimenez-Bremont J.F."/>
            <person name="Guerrero-Gonzalez Mde L."/>
            <person name="Flores J."/>
        </authorList>
    </citation>
    <scope>NUCLEOTIDE SEQUENCE</scope>
    <source>
        <tissue evidence="10">Cladode</tissue>
    </source>
</reference>
<feature type="domain" description="Myb-like" evidence="8">
    <location>
        <begin position="160"/>
        <end position="210"/>
    </location>
</feature>
<reference evidence="10" key="2">
    <citation type="submission" date="2020-07" db="EMBL/GenBank/DDBJ databases">
        <authorList>
            <person name="Vera ALvarez R."/>
            <person name="Arias-Moreno D.M."/>
            <person name="Jimenez-Jacinto V."/>
            <person name="Jimenez-Bremont J.F."/>
            <person name="Swaminathan K."/>
            <person name="Moose S.P."/>
            <person name="Guerrero-Gonzalez M.L."/>
            <person name="Marino-Ramirez L."/>
            <person name="Landsman D."/>
            <person name="Rodriguez-Kessler M."/>
            <person name="Delgado-Sanchez P."/>
        </authorList>
    </citation>
    <scope>NUCLEOTIDE SEQUENCE</scope>
    <source>
        <tissue evidence="10">Cladode</tissue>
    </source>
</reference>
<dbReference type="GO" id="GO:0000981">
    <property type="term" value="F:DNA-binding transcription factor activity, RNA polymerase II-specific"/>
    <property type="evidence" value="ECO:0007669"/>
    <property type="project" value="TreeGrafter"/>
</dbReference>
<dbReference type="InterPro" id="IPR050560">
    <property type="entry name" value="MYB_TF"/>
</dbReference>
<feature type="domain" description="HTH myb-type" evidence="9">
    <location>
        <begin position="164"/>
        <end position="214"/>
    </location>
</feature>
<keyword evidence="6" id="KW-0539">Nucleus</keyword>
<feature type="compositionally biased region" description="Basic and acidic residues" evidence="7">
    <location>
        <begin position="429"/>
        <end position="440"/>
    </location>
</feature>
<accession>A0A7C9CVX9</accession>
<evidence type="ECO:0000256" key="4">
    <source>
        <dbReference type="ARBA" id="ARBA00023125"/>
    </source>
</evidence>
<evidence type="ECO:0000259" key="9">
    <source>
        <dbReference type="PROSITE" id="PS51294"/>
    </source>
</evidence>
<feature type="region of interest" description="Disordered" evidence="7">
    <location>
        <begin position="1"/>
        <end position="69"/>
    </location>
</feature>
<dbReference type="EMBL" id="GISG01063850">
    <property type="protein sequence ID" value="MBA4627841.1"/>
    <property type="molecule type" value="Transcribed_RNA"/>
</dbReference>
<feature type="region of interest" description="Disordered" evidence="7">
    <location>
        <begin position="424"/>
        <end position="453"/>
    </location>
</feature>
<evidence type="ECO:0000256" key="3">
    <source>
        <dbReference type="ARBA" id="ARBA00023015"/>
    </source>
</evidence>
<evidence type="ECO:0000256" key="5">
    <source>
        <dbReference type="ARBA" id="ARBA00023163"/>
    </source>
</evidence>
<evidence type="ECO:0000259" key="8">
    <source>
        <dbReference type="PROSITE" id="PS50090"/>
    </source>
</evidence>
<dbReference type="GO" id="GO:0000978">
    <property type="term" value="F:RNA polymerase II cis-regulatory region sequence-specific DNA binding"/>
    <property type="evidence" value="ECO:0007669"/>
    <property type="project" value="TreeGrafter"/>
</dbReference>
<organism evidence="10">
    <name type="scientific">Opuntia streptacantha</name>
    <name type="common">Prickly pear cactus</name>
    <name type="synonym">Opuntia cardona</name>
    <dbReference type="NCBI Taxonomy" id="393608"/>
    <lineage>
        <taxon>Eukaryota</taxon>
        <taxon>Viridiplantae</taxon>
        <taxon>Streptophyta</taxon>
        <taxon>Embryophyta</taxon>
        <taxon>Tracheophyta</taxon>
        <taxon>Spermatophyta</taxon>
        <taxon>Magnoliopsida</taxon>
        <taxon>eudicotyledons</taxon>
        <taxon>Gunneridae</taxon>
        <taxon>Pentapetalae</taxon>
        <taxon>Caryophyllales</taxon>
        <taxon>Cactineae</taxon>
        <taxon>Cactaceae</taxon>
        <taxon>Opuntioideae</taxon>
        <taxon>Opuntia</taxon>
    </lineage>
</organism>
<keyword evidence="2" id="KW-0677">Repeat</keyword>
<dbReference type="SUPFAM" id="SSF46689">
    <property type="entry name" value="Homeodomain-like"/>
    <property type="match status" value="2"/>
</dbReference>
<evidence type="ECO:0000313" key="10">
    <source>
        <dbReference type="EMBL" id="MBA4627841.1"/>
    </source>
</evidence>
<dbReference type="Gene3D" id="1.10.10.60">
    <property type="entry name" value="Homeodomain-like"/>
    <property type="match status" value="3"/>
</dbReference>
<feature type="domain" description="Myb-like" evidence="8">
    <location>
        <begin position="56"/>
        <end position="107"/>
    </location>
</feature>
<sequence>MAEGEVKAEECCLENKQSATASSSSVSEGSGSVSLKSSGVNSPAATSPLHRRTTGPIRRAKGGWTPKEDETLRNAVATFKGKSWKKIAEFFPDRSEVQCLHRWQKVLNPELVKGPWTQQEDEKIIELVAKYGPTKWSVIAKALPGRIGKQCRERWHNHLNPDIKKDAWTLEEELALINAHRIHGNKWAEIAKVLPGRTDNAIKNHWNSSLKKKLDVYYAAGKLPPVTKNSLQNNADRLTSSGGMTVCSNKQSDPSAETASGAMDFSRQEANTQLDFSSKIQETGAASIPPDDSTYSQVAERPPYIDVSCGNHNSFPIVDNCRSNGKGDQNKVANTPIGPVYPTYGSLYYKPPQLGSLSPSESNLVNASMQPDCRSAPCTLELGFFTPPCVKSNGLSIHSPESVLRIAARTFPNTPSIIRKRKADVQALTEKDGKSDEGPTGKRCLPSTEQHTVSARVDEAQHDEDTFPTPPSLASVTSEFCSGKPFNASPPYRLRSKRTAIVKSIEKQLEFTLDRDKGESETKSLAQRFKGNTPVREDMSHMNMGVT</sequence>
<dbReference type="SMART" id="SM00717">
    <property type="entry name" value="SANT"/>
    <property type="match status" value="3"/>
</dbReference>
<feature type="region of interest" description="Disordered" evidence="7">
    <location>
        <begin position="228"/>
        <end position="263"/>
    </location>
</feature>
<feature type="compositionally biased region" description="Basic and acidic residues" evidence="7">
    <location>
        <begin position="1"/>
        <end position="10"/>
    </location>
</feature>
<evidence type="ECO:0000256" key="7">
    <source>
        <dbReference type="SAM" id="MobiDB-lite"/>
    </source>
</evidence>
<dbReference type="InterPro" id="IPR009057">
    <property type="entry name" value="Homeodomain-like_sf"/>
</dbReference>
<feature type="compositionally biased region" description="Low complexity" evidence="7">
    <location>
        <begin position="22"/>
        <end position="42"/>
    </location>
</feature>
<proteinExistence type="predicted"/>
<comment type="subcellular location">
    <subcellularLocation>
        <location evidence="1">Nucleus</location>
    </subcellularLocation>
</comment>
<dbReference type="InterPro" id="IPR001005">
    <property type="entry name" value="SANT/Myb"/>
</dbReference>
<dbReference type="CDD" id="cd00167">
    <property type="entry name" value="SANT"/>
    <property type="match status" value="3"/>
</dbReference>
<dbReference type="PANTHER" id="PTHR45614">
    <property type="entry name" value="MYB PROTEIN-RELATED"/>
    <property type="match status" value="1"/>
</dbReference>
<dbReference type="FunFam" id="1.10.10.60:FF:000324">
    <property type="entry name" value="Transcription factor MYB3R-2"/>
    <property type="match status" value="1"/>
</dbReference>
<keyword evidence="3" id="KW-0805">Transcription regulation</keyword>
<keyword evidence="5" id="KW-0804">Transcription</keyword>
<dbReference type="InterPro" id="IPR017930">
    <property type="entry name" value="Myb_dom"/>
</dbReference>